<comment type="caution">
    <text evidence="1">The sequence shown here is derived from an EMBL/GenBank/DDBJ whole genome shotgun (WGS) entry which is preliminary data.</text>
</comment>
<dbReference type="Proteomes" id="UP000241222">
    <property type="component" value="Unassembled WGS sequence"/>
</dbReference>
<evidence type="ECO:0000313" key="2">
    <source>
        <dbReference type="Proteomes" id="UP000241222"/>
    </source>
</evidence>
<sequence length="169" mass="19857">MAIDSYEHNEIKYCLRLSERLRSAMNQRSQSEEYRPYAGKRYYVTLNNKEQLLDINLSSSRFWTEDIVSFPVSDLDDLRSIVYQILKLGFRCLHWTSTEYAEEHYPLPPAGLERLNYYLAYMQHWNEQCETCKYILTEISSLGDRGVISPDTCTVQLLNLIPTHSKGSR</sequence>
<evidence type="ECO:0000313" key="1">
    <source>
        <dbReference type="EMBL" id="PSU31745.1"/>
    </source>
</evidence>
<reference evidence="1 2" key="1">
    <citation type="submission" date="2018-03" db="EMBL/GenBank/DDBJ databases">
        <title>Whole genome sequencing of Histamine producing bacteria.</title>
        <authorList>
            <person name="Butler K."/>
        </authorList>
    </citation>
    <scope>NUCLEOTIDE SEQUENCE [LARGE SCALE GENOMIC DNA]</scope>
    <source>
        <strain evidence="1 2">JCM 13586</strain>
    </source>
</reference>
<protein>
    <submittedName>
        <fullName evidence="1">Uncharacterized protein</fullName>
    </submittedName>
</protein>
<gene>
    <name evidence="1" type="ORF">C9I99_21405</name>
</gene>
<proteinExistence type="predicted"/>
<dbReference type="RefSeq" id="WP_107350876.1">
    <property type="nucleotide sequence ID" value="NZ_PYMH01000013.1"/>
</dbReference>
<accession>A0A2T3ITQ3</accession>
<organism evidence="1 2">
    <name type="scientific">Photobacterium lutimaris</name>
    <dbReference type="NCBI Taxonomy" id="388278"/>
    <lineage>
        <taxon>Bacteria</taxon>
        <taxon>Pseudomonadati</taxon>
        <taxon>Pseudomonadota</taxon>
        <taxon>Gammaproteobacteria</taxon>
        <taxon>Vibrionales</taxon>
        <taxon>Vibrionaceae</taxon>
        <taxon>Photobacterium</taxon>
    </lineage>
</organism>
<name>A0A2T3ITQ3_9GAMM</name>
<dbReference type="AlphaFoldDB" id="A0A2T3ITQ3"/>
<dbReference type="EMBL" id="PYMH01000013">
    <property type="protein sequence ID" value="PSU31745.1"/>
    <property type="molecule type" value="Genomic_DNA"/>
</dbReference>
<keyword evidence="2" id="KW-1185">Reference proteome</keyword>